<accession>A0AAE0G2R3</accession>
<comment type="similarity">
    <text evidence="1 6">Belongs to the GroES chaperonin family.</text>
</comment>
<dbReference type="PANTHER" id="PTHR10772">
    <property type="entry name" value="10 KDA HEAT SHOCK PROTEIN"/>
    <property type="match status" value="1"/>
</dbReference>
<gene>
    <name evidence="8" type="ORF">CYMTET_21067</name>
</gene>
<dbReference type="Gene3D" id="2.30.33.40">
    <property type="entry name" value="GroES chaperonin"/>
    <property type="match status" value="2"/>
</dbReference>
<dbReference type="GO" id="GO:0009507">
    <property type="term" value="C:chloroplast"/>
    <property type="evidence" value="ECO:0007669"/>
    <property type="project" value="TreeGrafter"/>
</dbReference>
<dbReference type="GO" id="GO:0051082">
    <property type="term" value="F:unfolded protein binding"/>
    <property type="evidence" value="ECO:0007669"/>
    <property type="project" value="TreeGrafter"/>
</dbReference>
<dbReference type="GO" id="GO:0005739">
    <property type="term" value="C:mitochondrion"/>
    <property type="evidence" value="ECO:0007669"/>
    <property type="project" value="TreeGrafter"/>
</dbReference>
<dbReference type="PANTHER" id="PTHR10772:SF63">
    <property type="entry name" value="20 KDA CHAPERONIN, CHLOROPLASTIC"/>
    <property type="match status" value="1"/>
</dbReference>
<evidence type="ECO:0000256" key="3">
    <source>
        <dbReference type="ARBA" id="ARBA00031971"/>
    </source>
</evidence>
<evidence type="ECO:0000256" key="7">
    <source>
        <dbReference type="SAM" id="MobiDB-lite"/>
    </source>
</evidence>
<dbReference type="GO" id="GO:0051087">
    <property type="term" value="F:protein-folding chaperone binding"/>
    <property type="evidence" value="ECO:0007669"/>
    <property type="project" value="TreeGrafter"/>
</dbReference>
<dbReference type="GO" id="GO:0005524">
    <property type="term" value="F:ATP binding"/>
    <property type="evidence" value="ECO:0007669"/>
    <property type="project" value="InterPro"/>
</dbReference>
<evidence type="ECO:0000256" key="1">
    <source>
        <dbReference type="ARBA" id="ARBA00006975"/>
    </source>
</evidence>
<dbReference type="GO" id="GO:0046872">
    <property type="term" value="F:metal ion binding"/>
    <property type="evidence" value="ECO:0007669"/>
    <property type="project" value="TreeGrafter"/>
</dbReference>
<reference evidence="8 9" key="1">
    <citation type="journal article" date="2015" name="Genome Biol. Evol.">
        <title>Comparative Genomics of a Bacterivorous Green Alga Reveals Evolutionary Causalities and Consequences of Phago-Mixotrophic Mode of Nutrition.</title>
        <authorList>
            <person name="Burns J.A."/>
            <person name="Paasch A."/>
            <person name="Narechania A."/>
            <person name="Kim E."/>
        </authorList>
    </citation>
    <scope>NUCLEOTIDE SEQUENCE [LARGE SCALE GENOMIC DNA]</scope>
    <source>
        <strain evidence="8 9">PLY_AMNH</strain>
    </source>
</reference>
<name>A0AAE0G2R3_9CHLO</name>
<keyword evidence="2 6" id="KW-0143">Chaperone</keyword>
<dbReference type="CDD" id="cd00320">
    <property type="entry name" value="cpn10"/>
    <property type="match status" value="2"/>
</dbReference>
<dbReference type="PRINTS" id="PR00297">
    <property type="entry name" value="CHAPERONIN10"/>
</dbReference>
<feature type="region of interest" description="Disordered" evidence="7">
    <location>
        <begin position="1"/>
        <end position="46"/>
    </location>
</feature>
<dbReference type="InterPro" id="IPR018369">
    <property type="entry name" value="Chaprnonin_Cpn10_CS"/>
</dbReference>
<sequence length="234" mass="25341">MASMNIAARSLKSSVARPLQQSKVTDVQPRRPVQTRAQNPKIPDQFTTVQPHNDLVFVKVGAEEQKTAGGLYLPSQSQKKPTSGVVVAVGEKTKQVKIGDAVLYGKWSFGVTDLELKGEDHALMKESDSIGIMPKADCSVDDIPEMKPIGDRVLVKVDATEDETKGGVLLPESAKEKPVSGVVVAVGPGKDDEEMKLAAGEKIMYFKYAGDKMMTSDGSEYVTLHQQDILCRVP</sequence>
<evidence type="ECO:0000256" key="2">
    <source>
        <dbReference type="ARBA" id="ARBA00023186"/>
    </source>
</evidence>
<proteinExistence type="inferred from homology"/>
<dbReference type="EMBL" id="LGRX02010333">
    <property type="protein sequence ID" value="KAK3270539.1"/>
    <property type="molecule type" value="Genomic_DNA"/>
</dbReference>
<dbReference type="SMART" id="SM00883">
    <property type="entry name" value="Cpn10"/>
    <property type="match status" value="2"/>
</dbReference>
<dbReference type="Pfam" id="PF00166">
    <property type="entry name" value="Cpn10"/>
    <property type="match status" value="2"/>
</dbReference>
<evidence type="ECO:0000256" key="4">
    <source>
        <dbReference type="ARBA" id="ARBA00073031"/>
    </source>
</evidence>
<dbReference type="InterPro" id="IPR011032">
    <property type="entry name" value="GroES-like_sf"/>
</dbReference>
<dbReference type="FunFam" id="2.30.33.40:FF:000001">
    <property type="entry name" value="10 kDa chaperonin"/>
    <property type="match status" value="1"/>
</dbReference>
<dbReference type="HAMAP" id="MF_00580">
    <property type="entry name" value="CH10"/>
    <property type="match status" value="1"/>
</dbReference>
<evidence type="ECO:0000256" key="6">
    <source>
        <dbReference type="RuleBase" id="RU003479"/>
    </source>
</evidence>
<comment type="caution">
    <text evidence="8">The sequence shown here is derived from an EMBL/GenBank/DDBJ whole genome shotgun (WGS) entry which is preliminary data.</text>
</comment>
<protein>
    <recommendedName>
        <fullName evidence="4">20 kDa chaperonin, chloroplastic</fullName>
    </recommendedName>
    <alternativeName>
        <fullName evidence="3">Chaperonin 10</fullName>
    </alternativeName>
    <alternativeName>
        <fullName evidence="5">Protein Cpn21</fullName>
    </alternativeName>
</protein>
<dbReference type="GO" id="GO:0044183">
    <property type="term" value="F:protein folding chaperone"/>
    <property type="evidence" value="ECO:0007669"/>
    <property type="project" value="InterPro"/>
</dbReference>
<dbReference type="AlphaFoldDB" id="A0AAE0G2R3"/>
<evidence type="ECO:0000256" key="5">
    <source>
        <dbReference type="ARBA" id="ARBA00079398"/>
    </source>
</evidence>
<evidence type="ECO:0000313" key="8">
    <source>
        <dbReference type="EMBL" id="KAK3270539.1"/>
    </source>
</evidence>
<dbReference type="InterPro" id="IPR020818">
    <property type="entry name" value="Chaperonin_GroES"/>
</dbReference>
<dbReference type="Proteomes" id="UP001190700">
    <property type="component" value="Unassembled WGS sequence"/>
</dbReference>
<dbReference type="InterPro" id="IPR037124">
    <property type="entry name" value="Chaperonin_GroES_sf"/>
</dbReference>
<dbReference type="PROSITE" id="PS00681">
    <property type="entry name" value="CHAPERONINS_CPN10"/>
    <property type="match status" value="1"/>
</dbReference>
<evidence type="ECO:0000313" key="9">
    <source>
        <dbReference type="Proteomes" id="UP001190700"/>
    </source>
</evidence>
<keyword evidence="9" id="KW-1185">Reference proteome</keyword>
<organism evidence="8 9">
    <name type="scientific">Cymbomonas tetramitiformis</name>
    <dbReference type="NCBI Taxonomy" id="36881"/>
    <lineage>
        <taxon>Eukaryota</taxon>
        <taxon>Viridiplantae</taxon>
        <taxon>Chlorophyta</taxon>
        <taxon>Pyramimonadophyceae</taxon>
        <taxon>Pyramimonadales</taxon>
        <taxon>Pyramimonadaceae</taxon>
        <taxon>Cymbomonas</taxon>
    </lineage>
</organism>
<dbReference type="SUPFAM" id="SSF50129">
    <property type="entry name" value="GroES-like"/>
    <property type="match status" value="2"/>
</dbReference>